<proteinExistence type="predicted"/>
<protein>
    <recommendedName>
        <fullName evidence="4">Glycosyltransferase RgtA/B/C/D-like domain-containing protein</fullName>
    </recommendedName>
</protein>
<dbReference type="EMBL" id="JAOVZW010000018">
    <property type="protein sequence ID" value="MCX8525224.1"/>
    <property type="molecule type" value="Genomic_DNA"/>
</dbReference>
<feature type="transmembrane region" description="Helical" evidence="1">
    <location>
        <begin position="344"/>
        <end position="361"/>
    </location>
</feature>
<gene>
    <name evidence="2" type="ORF">OF897_14985</name>
</gene>
<keyword evidence="1" id="KW-1133">Transmembrane helix</keyword>
<name>A0ABT3XU94_9FLAO</name>
<organism evidence="2 3">
    <name type="scientific">Chryseobacterium formosus</name>
    <dbReference type="NCBI Taxonomy" id="1537363"/>
    <lineage>
        <taxon>Bacteria</taxon>
        <taxon>Pseudomonadati</taxon>
        <taxon>Bacteroidota</taxon>
        <taxon>Flavobacteriia</taxon>
        <taxon>Flavobacteriales</taxon>
        <taxon>Weeksellaceae</taxon>
        <taxon>Chryseobacterium group</taxon>
        <taxon>Chryseobacterium</taxon>
    </lineage>
</organism>
<dbReference type="Proteomes" id="UP001073122">
    <property type="component" value="Unassembled WGS sequence"/>
</dbReference>
<feature type="transmembrane region" description="Helical" evidence="1">
    <location>
        <begin position="187"/>
        <end position="207"/>
    </location>
</feature>
<feature type="transmembrane region" description="Helical" evidence="1">
    <location>
        <begin position="106"/>
        <end position="130"/>
    </location>
</feature>
<feature type="transmembrane region" description="Helical" evidence="1">
    <location>
        <begin position="286"/>
        <end position="309"/>
    </location>
</feature>
<feature type="transmembrane region" description="Helical" evidence="1">
    <location>
        <begin position="321"/>
        <end position="338"/>
    </location>
</feature>
<comment type="caution">
    <text evidence="2">The sequence shown here is derived from an EMBL/GenBank/DDBJ whole genome shotgun (WGS) entry which is preliminary data.</text>
</comment>
<evidence type="ECO:0000256" key="1">
    <source>
        <dbReference type="SAM" id="Phobius"/>
    </source>
</evidence>
<reference evidence="2" key="1">
    <citation type="submission" date="2022-10" db="EMBL/GenBank/DDBJ databases">
        <title>Chryseobacterium sp. nov., a novel bacterial species.</title>
        <authorList>
            <person name="Cao Y."/>
        </authorList>
    </citation>
    <scope>NUCLEOTIDE SEQUENCE</scope>
    <source>
        <strain evidence="2">CCTCC AB2015118</strain>
    </source>
</reference>
<sequence>MFKYKVLAVLIVIIYFIQPFFFSNGGIGADSLSYFGIAVDLPHPETNLFPLGYPVMLRMIYNLVGDWCWTARILSLLFMIIILSFSYFKKFYFRETVLLFTGKTCFFVFTQAMSEEPFIFFLYFLFYFLYQLFSEEKKDYKNAIYASVMLICMFLVRYSGIYIYASILVFFLLLFFKLKIKLYFKPFTLFVFLSGLGIGSYLLFNYLHFGSFTGENLRGAPMGRSPIFILRSILGVTNVVDPFIGIKPASNSFLSITFQFFVFLIDVCLFIYMLKFLKKAKNDSNYYFHIFLWIITFVYSIALFVSGWFQQIEEMNVRMLAAANVAIFFSFLILYFKYSISDKWIWRIGCFFFAFLTVYNLKDPSNFLKNKNKIEPQMSRFVGKKYLFNDEKNKVTTTNYHIPVINKSFNYIHTNKQIGSIKENIIGSLNPKIKWLMQDTIKDKSKVLYTSEINFSTQ</sequence>
<keyword evidence="1" id="KW-0472">Membrane</keyword>
<feature type="transmembrane region" description="Helical" evidence="1">
    <location>
        <begin position="142"/>
        <end position="175"/>
    </location>
</feature>
<keyword evidence="1" id="KW-0812">Transmembrane</keyword>
<dbReference type="RefSeq" id="WP_267266486.1">
    <property type="nucleotide sequence ID" value="NZ_JAOVZW010000018.1"/>
</dbReference>
<evidence type="ECO:0008006" key="4">
    <source>
        <dbReference type="Google" id="ProtNLM"/>
    </source>
</evidence>
<feature type="transmembrane region" description="Helical" evidence="1">
    <location>
        <begin position="253"/>
        <end position="274"/>
    </location>
</feature>
<keyword evidence="3" id="KW-1185">Reference proteome</keyword>
<evidence type="ECO:0000313" key="3">
    <source>
        <dbReference type="Proteomes" id="UP001073122"/>
    </source>
</evidence>
<feature type="transmembrane region" description="Helical" evidence="1">
    <location>
        <begin position="59"/>
        <end position="85"/>
    </location>
</feature>
<accession>A0ABT3XU94</accession>
<evidence type="ECO:0000313" key="2">
    <source>
        <dbReference type="EMBL" id="MCX8525224.1"/>
    </source>
</evidence>